<dbReference type="GeneID" id="11533921"/>
<dbReference type="SUPFAM" id="SSF82109">
    <property type="entry name" value="MIR domain"/>
    <property type="match status" value="1"/>
</dbReference>
<dbReference type="STRING" id="1071381.G8BQL5"/>
<dbReference type="KEGG" id="tpf:TPHA_0C03750"/>
<keyword evidence="19" id="KW-1185">Reference proteome</keyword>
<dbReference type="CDD" id="cd23283">
    <property type="entry name" value="beta-trefoil_MIR_PMT1-like"/>
    <property type="match status" value="1"/>
</dbReference>
<evidence type="ECO:0000256" key="15">
    <source>
        <dbReference type="RuleBase" id="RU367007"/>
    </source>
</evidence>
<evidence type="ECO:0000256" key="4">
    <source>
        <dbReference type="ARBA" id="ARBA00012839"/>
    </source>
</evidence>
<comment type="catalytic activity">
    <reaction evidence="14 15">
        <text>a di-trans,poly-cis-dolichyl beta-D-mannosyl phosphate + L-seryl-[protein] = 3-O-(alpha-D-mannosyl)-L-seryl-[protein] + a di-trans,poly-cis-dolichyl phosphate + H(+)</text>
        <dbReference type="Rhea" id="RHEA:17377"/>
        <dbReference type="Rhea" id="RHEA-COMP:9863"/>
        <dbReference type="Rhea" id="RHEA-COMP:13546"/>
        <dbReference type="Rhea" id="RHEA-COMP:19498"/>
        <dbReference type="Rhea" id="RHEA-COMP:19501"/>
        <dbReference type="ChEBI" id="CHEBI:15378"/>
        <dbReference type="ChEBI" id="CHEBI:29999"/>
        <dbReference type="ChEBI" id="CHEBI:57683"/>
        <dbReference type="ChEBI" id="CHEBI:58211"/>
        <dbReference type="ChEBI" id="CHEBI:137321"/>
        <dbReference type="EC" id="2.4.1.109"/>
    </reaction>
</comment>
<reference evidence="18 19" key="1">
    <citation type="journal article" date="2011" name="Proc. Natl. Acad. Sci. U.S.A.">
        <title>Evolutionary erosion of yeast sex chromosomes by mating-type switching accidents.</title>
        <authorList>
            <person name="Gordon J.L."/>
            <person name="Armisen D."/>
            <person name="Proux-Wera E."/>
            <person name="Oheigeartaigh S.S."/>
            <person name="Byrne K.P."/>
            <person name="Wolfe K.H."/>
        </authorList>
    </citation>
    <scope>NUCLEOTIDE SEQUENCE [LARGE SCALE GENOMIC DNA]</scope>
    <source>
        <strain evidence="19">ATCC 24235 / CBS 4417 / NBRC 1672 / NRRL Y-8282 / UCD 70-5</strain>
    </source>
</reference>
<keyword evidence="5 15" id="KW-0328">Glycosyltransferase</keyword>
<feature type="region of interest" description="Disordered" evidence="16">
    <location>
        <begin position="1"/>
        <end position="35"/>
    </location>
</feature>
<evidence type="ECO:0000256" key="3">
    <source>
        <dbReference type="ARBA" id="ARBA00007222"/>
    </source>
</evidence>
<feature type="transmembrane region" description="Helical" evidence="15">
    <location>
        <begin position="254"/>
        <end position="271"/>
    </location>
</feature>
<feature type="transmembrane region" description="Helical" evidence="15">
    <location>
        <begin position="277"/>
        <end position="296"/>
    </location>
</feature>
<evidence type="ECO:0000256" key="16">
    <source>
        <dbReference type="SAM" id="MobiDB-lite"/>
    </source>
</evidence>
<evidence type="ECO:0000313" key="19">
    <source>
        <dbReference type="Proteomes" id="UP000005666"/>
    </source>
</evidence>
<keyword evidence="11 15" id="KW-0472">Membrane</keyword>
<dbReference type="Gene3D" id="2.80.10.50">
    <property type="match status" value="1"/>
</dbReference>
<dbReference type="AlphaFoldDB" id="G8BQL5"/>
<evidence type="ECO:0000256" key="2">
    <source>
        <dbReference type="ARBA" id="ARBA00004922"/>
    </source>
</evidence>
<evidence type="ECO:0000256" key="6">
    <source>
        <dbReference type="ARBA" id="ARBA00022679"/>
    </source>
</evidence>
<comment type="similarity">
    <text evidence="3 15">Belongs to the glycosyltransferase 39 family.</text>
</comment>
<feature type="transmembrane region" description="Helical" evidence="15">
    <location>
        <begin position="697"/>
        <end position="717"/>
    </location>
</feature>
<dbReference type="Pfam" id="PF02366">
    <property type="entry name" value="PMT"/>
    <property type="match status" value="1"/>
</dbReference>
<sequence length="799" mass="90780">MAKKPGKTQNSQAQSQRASKKNKIPADEPSPSLLQAIDQDPVLPFEVKDGPERPFLQIDTEIDEQTDKSAPDRKEKIVQLRTMNTKVERLLVLSLVLIASYVRLKNLSWPNSVVFDEVHFGKFAAKYVKNQFFFDVHPPLAKMLFAYFSSMAGFKGDFLFSKIGEEFPSDTPYVFMRLFAAVSGLFTVLLMYFTLRSSGIRMWVAYLVTLCFAVENSFVTISRYILLDSPLMLFIAAAAYAFKKSQLYPALSFNGSRYLLATGVALGFAVASKWVGLFTIAWVGALCAIRLMFYLGDLTIPISKTIKIALSKLIFLLVVPFILYATFFYVHFETLINDGDGSAFFSPGFRMTLKGNNIPQNVYSDVGVGSVVTLRHLGTHGGYLHSHTATYETGSKQQQVTCYGHLDDNNKWLIELANRPGVTLNSFQNITDGEKIKLFHINTQHRLHSHDHKPPVSSNSDWQKEISCYGFAGFNGDWNDDWTVEIDKRKSTPGDAQKVVKAIDTKFRLRHSSGCYLFSHKTKLPKWGFEQQEVTCAHSGKPHLTLWQIEGSESAVLPSDSKRTSYSIPNFWSKFIESHKVMWNINKGLTATHVYQSYPQEWPLLQRGISYWGNHNRQVYLFGNAILWWSVSFAVVLFAIVSAVELILWHLGSPVLNEPHVMNYHIQYVEYILGFLAHYIPSFLMQRQMFLHHYLPAYYFGILAFAHAFDITVTYVCKKKRVGQVLALIFTIVVVAFYYYYSPIIYGTEWTKEQCKKTQWFHGWDYNCNGFVDDLTEYATIPTTTTTTAAETAAAAAAN</sequence>
<evidence type="ECO:0000256" key="5">
    <source>
        <dbReference type="ARBA" id="ARBA00022676"/>
    </source>
</evidence>
<comment type="subcellular location">
    <subcellularLocation>
        <location evidence="1 15">Endoplasmic reticulum membrane</location>
        <topology evidence="1 15">Multi-pass membrane protein</topology>
    </subcellularLocation>
</comment>
<evidence type="ECO:0000256" key="11">
    <source>
        <dbReference type="ARBA" id="ARBA00023136"/>
    </source>
</evidence>
<feature type="transmembrane region" description="Helical" evidence="15">
    <location>
        <begin position="174"/>
        <end position="193"/>
    </location>
</feature>
<keyword evidence="9 15" id="KW-0256">Endoplasmic reticulum</keyword>
<keyword evidence="7 15" id="KW-0812">Transmembrane</keyword>
<dbReference type="OMA" id="WAPYILE"/>
<feature type="transmembrane region" description="Helical" evidence="15">
    <location>
        <begin position="668"/>
        <end position="685"/>
    </location>
</feature>
<feature type="domain" description="MIR" evidence="17">
    <location>
        <begin position="363"/>
        <end position="417"/>
    </location>
</feature>
<dbReference type="PANTHER" id="PTHR10050">
    <property type="entry name" value="DOLICHYL-PHOSPHATE-MANNOSE--PROTEIN MANNOSYLTRANSFERASE"/>
    <property type="match status" value="1"/>
</dbReference>
<keyword evidence="6 15" id="KW-0808">Transferase</keyword>
<feature type="transmembrane region" description="Helical" evidence="15">
    <location>
        <begin position="626"/>
        <end position="648"/>
    </location>
</feature>
<dbReference type="InterPro" id="IPR036300">
    <property type="entry name" value="MIR_dom_sf"/>
</dbReference>
<evidence type="ECO:0000256" key="12">
    <source>
        <dbReference type="ARBA" id="ARBA00023180"/>
    </source>
</evidence>
<dbReference type="InterPro" id="IPR032421">
    <property type="entry name" value="PMT_4TMC"/>
</dbReference>
<proteinExistence type="inferred from homology"/>
<dbReference type="SMART" id="SM00472">
    <property type="entry name" value="MIR"/>
    <property type="match status" value="3"/>
</dbReference>
<evidence type="ECO:0000256" key="14">
    <source>
        <dbReference type="ARBA" id="ARBA00045102"/>
    </source>
</evidence>
<evidence type="ECO:0000256" key="7">
    <source>
        <dbReference type="ARBA" id="ARBA00022692"/>
    </source>
</evidence>
<evidence type="ECO:0000259" key="17">
    <source>
        <dbReference type="PROSITE" id="PS50919"/>
    </source>
</evidence>
<dbReference type="Proteomes" id="UP000005666">
    <property type="component" value="Chromosome 3"/>
</dbReference>
<feature type="transmembrane region" description="Helical" evidence="15">
    <location>
        <begin position="200"/>
        <end position="218"/>
    </location>
</feature>
<dbReference type="PANTHER" id="PTHR10050:SF50">
    <property type="entry name" value="DOLICHYL-PHOSPHATE-MANNOSE--PROTEIN MANNOSYLTRANSFERASE 1-RELATED"/>
    <property type="match status" value="1"/>
</dbReference>
<organism evidence="18 19">
    <name type="scientific">Tetrapisispora phaffii (strain ATCC 24235 / CBS 4417 / NBRC 1672 / NRRL Y-8282 / UCD 70-5)</name>
    <name type="common">Yeast</name>
    <name type="synonym">Fabospora phaffii</name>
    <dbReference type="NCBI Taxonomy" id="1071381"/>
    <lineage>
        <taxon>Eukaryota</taxon>
        <taxon>Fungi</taxon>
        <taxon>Dikarya</taxon>
        <taxon>Ascomycota</taxon>
        <taxon>Saccharomycotina</taxon>
        <taxon>Saccharomycetes</taxon>
        <taxon>Saccharomycetales</taxon>
        <taxon>Saccharomycetaceae</taxon>
        <taxon>Tetrapisispora</taxon>
    </lineage>
</organism>
<evidence type="ECO:0000256" key="1">
    <source>
        <dbReference type="ARBA" id="ARBA00004477"/>
    </source>
</evidence>
<dbReference type="EC" id="2.4.1.109" evidence="4 15"/>
<dbReference type="Pfam" id="PF16192">
    <property type="entry name" value="PMT_4TMC"/>
    <property type="match status" value="1"/>
</dbReference>
<keyword evidence="8" id="KW-0677">Repeat</keyword>
<comment type="pathway">
    <text evidence="2 15">Protein modification; protein glycosylation.</text>
</comment>
<dbReference type="InterPro" id="IPR027005">
    <property type="entry name" value="PMT-like"/>
</dbReference>
<feature type="transmembrane region" description="Helical" evidence="15">
    <location>
        <begin position="308"/>
        <end position="330"/>
    </location>
</feature>
<gene>
    <name evidence="18" type="primary">TPHA0C03750</name>
    <name evidence="18" type="ordered locus">TPHA_0C03750</name>
</gene>
<feature type="compositionally biased region" description="Polar residues" evidence="16">
    <location>
        <begin position="7"/>
        <end position="17"/>
    </location>
</feature>
<dbReference type="HOGENOM" id="CLU_008438_2_1_1"/>
<dbReference type="PROSITE" id="PS50919">
    <property type="entry name" value="MIR"/>
    <property type="match status" value="2"/>
</dbReference>
<dbReference type="RefSeq" id="XP_003684961.1">
    <property type="nucleotide sequence ID" value="XM_003684913.1"/>
</dbReference>
<evidence type="ECO:0000313" key="18">
    <source>
        <dbReference type="EMBL" id="CCE62527.1"/>
    </source>
</evidence>
<evidence type="ECO:0000256" key="8">
    <source>
        <dbReference type="ARBA" id="ARBA00022737"/>
    </source>
</evidence>
<feature type="domain" description="MIR" evidence="17">
    <location>
        <begin position="427"/>
        <end position="487"/>
    </location>
</feature>
<dbReference type="UniPathway" id="UPA00378"/>
<name>G8BQL5_TETPH</name>
<dbReference type="InterPro" id="IPR003342">
    <property type="entry name" value="ArnT-like_N"/>
</dbReference>
<comment type="function">
    <text evidence="15">Transfers mannose from Dol-P-mannose to Ser or Thr residues on proteins.</text>
</comment>
<dbReference type="EMBL" id="HE612858">
    <property type="protein sequence ID" value="CCE62527.1"/>
    <property type="molecule type" value="Genomic_DNA"/>
</dbReference>
<keyword evidence="10 15" id="KW-1133">Transmembrane helix</keyword>
<evidence type="ECO:0000256" key="10">
    <source>
        <dbReference type="ARBA" id="ARBA00022989"/>
    </source>
</evidence>
<protein>
    <recommendedName>
        <fullName evidence="4 15">Dolichyl-phosphate-mannose--protein mannosyltransferase</fullName>
        <ecNumber evidence="4 15">2.4.1.109</ecNumber>
    </recommendedName>
</protein>
<comment type="catalytic activity">
    <reaction evidence="13 15">
        <text>a di-trans,poly-cis-dolichyl beta-D-mannosyl phosphate + L-threonyl-[protein] = 3-O-(alpha-D-mannosyl)-L-threonyl-[protein] + a di-trans,poly-cis-dolichyl phosphate + H(+)</text>
        <dbReference type="Rhea" id="RHEA:53396"/>
        <dbReference type="Rhea" id="RHEA-COMP:11060"/>
        <dbReference type="Rhea" id="RHEA-COMP:13547"/>
        <dbReference type="Rhea" id="RHEA-COMP:19498"/>
        <dbReference type="Rhea" id="RHEA-COMP:19501"/>
        <dbReference type="ChEBI" id="CHEBI:15378"/>
        <dbReference type="ChEBI" id="CHEBI:30013"/>
        <dbReference type="ChEBI" id="CHEBI:57683"/>
        <dbReference type="ChEBI" id="CHEBI:58211"/>
        <dbReference type="ChEBI" id="CHEBI:137323"/>
        <dbReference type="EC" id="2.4.1.109"/>
    </reaction>
</comment>
<feature type="transmembrane region" description="Helical" evidence="15">
    <location>
        <begin position="724"/>
        <end position="741"/>
    </location>
</feature>
<accession>G8BQL5</accession>
<dbReference type="GO" id="GO:0005789">
    <property type="term" value="C:endoplasmic reticulum membrane"/>
    <property type="evidence" value="ECO:0007669"/>
    <property type="project" value="UniProtKB-SubCell"/>
</dbReference>
<dbReference type="GO" id="GO:0004169">
    <property type="term" value="F:dolichyl-phosphate-mannose-protein mannosyltransferase activity"/>
    <property type="evidence" value="ECO:0007669"/>
    <property type="project" value="UniProtKB-UniRule"/>
</dbReference>
<dbReference type="Pfam" id="PF02815">
    <property type="entry name" value="MIR"/>
    <property type="match status" value="1"/>
</dbReference>
<dbReference type="eggNOG" id="KOG3359">
    <property type="taxonomic scope" value="Eukaryota"/>
</dbReference>
<dbReference type="OrthoDB" id="292747at2759"/>
<evidence type="ECO:0000256" key="13">
    <source>
        <dbReference type="ARBA" id="ARBA00045085"/>
    </source>
</evidence>
<keyword evidence="12" id="KW-0325">Glycoprotein</keyword>
<dbReference type="InterPro" id="IPR016093">
    <property type="entry name" value="MIR_motif"/>
</dbReference>
<evidence type="ECO:0000256" key="9">
    <source>
        <dbReference type="ARBA" id="ARBA00022824"/>
    </source>
</evidence>